<dbReference type="GO" id="GO:0016020">
    <property type="term" value="C:membrane"/>
    <property type="evidence" value="ECO:0007669"/>
    <property type="project" value="UniProtKB-SubCell"/>
</dbReference>
<dbReference type="PROSITE" id="PS50089">
    <property type="entry name" value="ZF_RING_2"/>
    <property type="match status" value="1"/>
</dbReference>
<evidence type="ECO:0000313" key="15">
    <source>
        <dbReference type="EMBL" id="GKV22317.1"/>
    </source>
</evidence>
<evidence type="ECO:0000256" key="2">
    <source>
        <dbReference type="ARBA" id="ARBA00004370"/>
    </source>
</evidence>
<dbReference type="InterPro" id="IPR001841">
    <property type="entry name" value="Znf_RING"/>
</dbReference>
<evidence type="ECO:0000256" key="3">
    <source>
        <dbReference type="ARBA" id="ARBA00012483"/>
    </source>
</evidence>
<feature type="domain" description="RING-type" evidence="14">
    <location>
        <begin position="102"/>
        <end position="144"/>
    </location>
</feature>
<evidence type="ECO:0000256" key="1">
    <source>
        <dbReference type="ARBA" id="ARBA00000900"/>
    </source>
</evidence>
<evidence type="ECO:0000256" key="5">
    <source>
        <dbReference type="ARBA" id="ARBA00022723"/>
    </source>
</evidence>
<keyword evidence="16" id="KW-1185">Reference proteome</keyword>
<name>A0AAV5KCI1_9ROSI</name>
<dbReference type="InterPro" id="IPR013083">
    <property type="entry name" value="Znf_RING/FYVE/PHD"/>
</dbReference>
<dbReference type="GO" id="GO:0008270">
    <property type="term" value="F:zinc ion binding"/>
    <property type="evidence" value="ECO:0007669"/>
    <property type="project" value="UniProtKB-KW"/>
</dbReference>
<evidence type="ECO:0000256" key="12">
    <source>
        <dbReference type="SAM" id="MobiDB-lite"/>
    </source>
</evidence>
<evidence type="ECO:0000256" key="10">
    <source>
        <dbReference type="ARBA" id="ARBA00024209"/>
    </source>
</evidence>
<feature type="region of interest" description="Disordered" evidence="12">
    <location>
        <begin position="1"/>
        <end position="20"/>
    </location>
</feature>
<evidence type="ECO:0000259" key="14">
    <source>
        <dbReference type="PROSITE" id="PS50089"/>
    </source>
</evidence>
<feature type="transmembrane region" description="Helical" evidence="13">
    <location>
        <begin position="28"/>
        <end position="59"/>
    </location>
</feature>
<dbReference type="SUPFAM" id="SSF57850">
    <property type="entry name" value="RING/U-box"/>
    <property type="match status" value="1"/>
</dbReference>
<dbReference type="AlphaFoldDB" id="A0AAV5KCI1"/>
<keyword evidence="6 11" id="KW-0863">Zinc-finger</keyword>
<dbReference type="PANTHER" id="PTHR46539:SF9">
    <property type="entry name" value="RING-H2 FINGER PROTEIN ATL56"/>
    <property type="match status" value="1"/>
</dbReference>
<evidence type="ECO:0000256" key="8">
    <source>
        <dbReference type="ARBA" id="ARBA00022989"/>
    </source>
</evidence>
<comment type="catalytic activity">
    <reaction evidence="1">
        <text>S-ubiquitinyl-[E2 ubiquitin-conjugating enzyme]-L-cysteine + [acceptor protein]-L-lysine = [E2 ubiquitin-conjugating enzyme]-L-cysteine + N(6)-ubiquitinyl-[acceptor protein]-L-lysine.</text>
        <dbReference type="EC" id="2.3.2.27"/>
    </reaction>
</comment>
<dbReference type="GO" id="GO:0061630">
    <property type="term" value="F:ubiquitin protein ligase activity"/>
    <property type="evidence" value="ECO:0007669"/>
    <property type="project" value="UniProtKB-EC"/>
</dbReference>
<evidence type="ECO:0000256" key="9">
    <source>
        <dbReference type="ARBA" id="ARBA00023136"/>
    </source>
</evidence>
<evidence type="ECO:0000256" key="7">
    <source>
        <dbReference type="ARBA" id="ARBA00022833"/>
    </source>
</evidence>
<dbReference type="Pfam" id="PF13639">
    <property type="entry name" value="zf-RING_2"/>
    <property type="match status" value="1"/>
</dbReference>
<keyword evidence="8 13" id="KW-1133">Transmembrane helix</keyword>
<keyword evidence="4 13" id="KW-0812">Transmembrane</keyword>
<keyword evidence="5" id="KW-0479">Metal-binding</keyword>
<sequence>MPPPTGHLNHDGGSPPPPQKPNQKFLSLILKAIIMLILTSAFFLLLPLASVLLLLPLLLRHQYHRRHRHDSPSSGFSSKHLRKLPQFRFSKQTSNTYFEPDCVVCLEGFKQGQWCRKLDGCGHLFHRKCVDAWLVKITACPVCRRRVSMNEDKGIWDFGAKMAEFGIS</sequence>
<protein>
    <recommendedName>
        <fullName evidence="3">RING-type E3 ubiquitin transferase</fullName>
        <ecNumber evidence="3">2.3.2.27</ecNumber>
    </recommendedName>
</protein>
<evidence type="ECO:0000256" key="4">
    <source>
        <dbReference type="ARBA" id="ARBA00022692"/>
    </source>
</evidence>
<dbReference type="EC" id="2.3.2.27" evidence="3"/>
<comment type="subcellular location">
    <subcellularLocation>
        <location evidence="2">Membrane</location>
    </subcellularLocation>
</comment>
<keyword evidence="7" id="KW-0862">Zinc</keyword>
<dbReference type="Proteomes" id="UP001054252">
    <property type="component" value="Unassembled WGS sequence"/>
</dbReference>
<dbReference type="SMART" id="SM00184">
    <property type="entry name" value="RING"/>
    <property type="match status" value="1"/>
</dbReference>
<keyword evidence="9 13" id="KW-0472">Membrane</keyword>
<evidence type="ECO:0000313" key="16">
    <source>
        <dbReference type="Proteomes" id="UP001054252"/>
    </source>
</evidence>
<organism evidence="15 16">
    <name type="scientific">Rubroshorea leprosula</name>
    <dbReference type="NCBI Taxonomy" id="152421"/>
    <lineage>
        <taxon>Eukaryota</taxon>
        <taxon>Viridiplantae</taxon>
        <taxon>Streptophyta</taxon>
        <taxon>Embryophyta</taxon>
        <taxon>Tracheophyta</taxon>
        <taxon>Spermatophyta</taxon>
        <taxon>Magnoliopsida</taxon>
        <taxon>eudicotyledons</taxon>
        <taxon>Gunneridae</taxon>
        <taxon>Pentapetalae</taxon>
        <taxon>rosids</taxon>
        <taxon>malvids</taxon>
        <taxon>Malvales</taxon>
        <taxon>Dipterocarpaceae</taxon>
        <taxon>Rubroshorea</taxon>
    </lineage>
</organism>
<evidence type="ECO:0000256" key="13">
    <source>
        <dbReference type="SAM" id="Phobius"/>
    </source>
</evidence>
<dbReference type="EMBL" id="BPVZ01000059">
    <property type="protein sequence ID" value="GKV22317.1"/>
    <property type="molecule type" value="Genomic_DNA"/>
</dbReference>
<proteinExistence type="inferred from homology"/>
<evidence type="ECO:0000256" key="6">
    <source>
        <dbReference type="ARBA" id="ARBA00022771"/>
    </source>
</evidence>
<dbReference type="PANTHER" id="PTHR46539">
    <property type="entry name" value="E3 UBIQUITIN-PROTEIN LIGASE ATL42"/>
    <property type="match status" value="1"/>
</dbReference>
<accession>A0AAV5KCI1</accession>
<comment type="caution">
    <text evidence="15">The sequence shown here is derived from an EMBL/GenBank/DDBJ whole genome shotgun (WGS) entry which is preliminary data.</text>
</comment>
<dbReference type="Gene3D" id="3.30.40.10">
    <property type="entry name" value="Zinc/RING finger domain, C3HC4 (zinc finger)"/>
    <property type="match status" value="1"/>
</dbReference>
<comment type="similarity">
    <text evidence="10">Belongs to the RING-type zinc finger family. ATL subfamily.</text>
</comment>
<gene>
    <name evidence="15" type="ORF">SLEP1_g32198</name>
</gene>
<evidence type="ECO:0000256" key="11">
    <source>
        <dbReference type="PROSITE-ProRule" id="PRU00175"/>
    </source>
</evidence>
<reference evidence="15 16" key="1">
    <citation type="journal article" date="2021" name="Commun. Biol.">
        <title>The genome of Shorea leprosula (Dipterocarpaceae) highlights the ecological relevance of drought in aseasonal tropical rainforests.</title>
        <authorList>
            <person name="Ng K.K.S."/>
            <person name="Kobayashi M.J."/>
            <person name="Fawcett J.A."/>
            <person name="Hatakeyama M."/>
            <person name="Paape T."/>
            <person name="Ng C.H."/>
            <person name="Ang C.C."/>
            <person name="Tnah L.H."/>
            <person name="Lee C.T."/>
            <person name="Nishiyama T."/>
            <person name="Sese J."/>
            <person name="O'Brien M.J."/>
            <person name="Copetti D."/>
            <person name="Mohd Noor M.I."/>
            <person name="Ong R.C."/>
            <person name="Putra M."/>
            <person name="Sireger I.Z."/>
            <person name="Indrioko S."/>
            <person name="Kosugi Y."/>
            <person name="Izuno A."/>
            <person name="Isagi Y."/>
            <person name="Lee S.L."/>
            <person name="Shimizu K.K."/>
        </authorList>
    </citation>
    <scope>NUCLEOTIDE SEQUENCE [LARGE SCALE GENOMIC DNA]</scope>
    <source>
        <strain evidence="15">214</strain>
    </source>
</reference>